<accession>A0A2R4WRR0</accession>
<feature type="region of interest" description="Disordered" evidence="1">
    <location>
        <begin position="21"/>
        <end position="55"/>
    </location>
</feature>
<feature type="compositionally biased region" description="Basic and acidic residues" evidence="1">
    <location>
        <begin position="46"/>
        <end position="55"/>
    </location>
</feature>
<organism evidence="2 3">
    <name type="scientific">Methylobacterium currus</name>
    <dbReference type="NCBI Taxonomy" id="2051553"/>
    <lineage>
        <taxon>Bacteria</taxon>
        <taxon>Pseudomonadati</taxon>
        <taxon>Pseudomonadota</taxon>
        <taxon>Alphaproteobacteria</taxon>
        <taxon>Hyphomicrobiales</taxon>
        <taxon>Methylobacteriaceae</taxon>
        <taxon>Methylobacterium</taxon>
    </lineage>
</organism>
<dbReference type="EMBL" id="CP028843">
    <property type="protein sequence ID" value="AWB24231.1"/>
    <property type="molecule type" value="Genomic_DNA"/>
</dbReference>
<proteinExistence type="predicted"/>
<evidence type="ECO:0000256" key="1">
    <source>
        <dbReference type="SAM" id="MobiDB-lite"/>
    </source>
</evidence>
<evidence type="ECO:0000313" key="2">
    <source>
        <dbReference type="EMBL" id="AWB24231.1"/>
    </source>
</evidence>
<dbReference type="Proteomes" id="UP000244755">
    <property type="component" value="Chromosome 1"/>
</dbReference>
<reference evidence="2 3" key="1">
    <citation type="submission" date="2018-04" db="EMBL/GenBank/DDBJ databases">
        <title>Methylobacterium sp. PR1016A genome.</title>
        <authorList>
            <person name="Park W."/>
        </authorList>
    </citation>
    <scope>NUCLEOTIDE SEQUENCE [LARGE SCALE GENOMIC DNA]</scope>
    <source>
        <strain evidence="2 3">PR1016A</strain>
    </source>
</reference>
<sequence length="141" mass="15802">MQTETERTRWAAAFADQLAGFAPGPYPEAPEEAPARLASPATRLKRSQENAKARAQRARDKAKRAAELDAAIAQGLRSILRQRRVYERMRDGEELSGIAVRVEPIFAEGMRYLVEHCEWERPLASRALTARLLRPAKPPPA</sequence>
<dbReference type="KEGG" id="mee:DA075_27900"/>
<dbReference type="OrthoDB" id="9960792at2"/>
<dbReference type="AlphaFoldDB" id="A0A2R4WRR0"/>
<name>A0A2R4WRR0_9HYPH</name>
<keyword evidence="3" id="KW-1185">Reference proteome</keyword>
<protein>
    <submittedName>
        <fullName evidence="2">Uncharacterized protein</fullName>
    </submittedName>
</protein>
<gene>
    <name evidence="2" type="ORF">DA075_27900</name>
</gene>
<dbReference type="RefSeq" id="WP_099955999.1">
    <property type="nucleotide sequence ID" value="NZ_CP028843.1"/>
</dbReference>
<evidence type="ECO:0000313" key="3">
    <source>
        <dbReference type="Proteomes" id="UP000244755"/>
    </source>
</evidence>